<reference evidence="2" key="1">
    <citation type="submission" date="2025-08" db="UniProtKB">
        <authorList>
            <consortium name="Ensembl"/>
        </authorList>
    </citation>
    <scope>IDENTIFICATION</scope>
</reference>
<dbReference type="GeneTree" id="ENSGT00390000003643"/>
<keyword evidence="3" id="KW-1185">Reference proteome</keyword>
<dbReference type="OMA" id="DEELEXG"/>
<proteinExistence type="predicted"/>
<name>A0A8D0C7K5_SALMN</name>
<reference evidence="2" key="2">
    <citation type="submission" date="2025-09" db="UniProtKB">
        <authorList>
            <consortium name="Ensembl"/>
        </authorList>
    </citation>
    <scope>IDENTIFICATION</scope>
</reference>
<dbReference type="AlphaFoldDB" id="A0A8D0C7K5"/>
<feature type="compositionally biased region" description="Polar residues" evidence="1">
    <location>
        <begin position="93"/>
        <end position="106"/>
    </location>
</feature>
<evidence type="ECO:0000313" key="2">
    <source>
        <dbReference type="Ensembl" id="ENSSMRP00000016832.1"/>
    </source>
</evidence>
<dbReference type="InterPro" id="IPR038948">
    <property type="entry name" value="POLR1D-like"/>
</dbReference>
<dbReference type="Ensembl" id="ENSSMRT00000019696.1">
    <property type="protein sequence ID" value="ENSSMRP00000016832.1"/>
    <property type="gene ID" value="ENSSMRG00000013122.1"/>
</dbReference>
<dbReference type="PANTHER" id="PTHR34769">
    <property type="entry name" value="RCG42593, ISOFORM CRA_A"/>
    <property type="match status" value="1"/>
</dbReference>
<organism evidence="2 3">
    <name type="scientific">Salvator merianae</name>
    <name type="common">Argentine black and white tegu</name>
    <name type="synonym">Tupinambis merianae</name>
    <dbReference type="NCBI Taxonomy" id="96440"/>
    <lineage>
        <taxon>Eukaryota</taxon>
        <taxon>Metazoa</taxon>
        <taxon>Chordata</taxon>
        <taxon>Craniata</taxon>
        <taxon>Vertebrata</taxon>
        <taxon>Euteleostomi</taxon>
        <taxon>Lepidosauria</taxon>
        <taxon>Squamata</taxon>
        <taxon>Bifurcata</taxon>
        <taxon>Unidentata</taxon>
        <taxon>Episquamata</taxon>
        <taxon>Laterata</taxon>
        <taxon>Teiioidea</taxon>
        <taxon>Teiidae</taxon>
        <taxon>Salvator</taxon>
    </lineage>
</organism>
<protein>
    <recommendedName>
        <fullName evidence="4">DNA-directed RNA polymerases I and III subunit RPAC2</fullName>
    </recommendedName>
</protein>
<dbReference type="Proteomes" id="UP000694421">
    <property type="component" value="Unplaced"/>
</dbReference>
<feature type="compositionally biased region" description="Basic and acidic residues" evidence="1">
    <location>
        <begin position="59"/>
        <end position="69"/>
    </location>
</feature>
<evidence type="ECO:0008006" key="4">
    <source>
        <dbReference type="Google" id="ProtNLM"/>
    </source>
</evidence>
<evidence type="ECO:0000256" key="1">
    <source>
        <dbReference type="SAM" id="MobiDB-lite"/>
    </source>
</evidence>
<feature type="region of interest" description="Disordered" evidence="1">
    <location>
        <begin position="51"/>
        <end position="126"/>
    </location>
</feature>
<evidence type="ECO:0000313" key="3">
    <source>
        <dbReference type="Proteomes" id="UP000694421"/>
    </source>
</evidence>
<dbReference type="PANTHER" id="PTHR34769:SF1">
    <property type="entry name" value="RNA POLYMERASE I AND III SUBUNIT D"/>
    <property type="match status" value="1"/>
</dbReference>
<sequence>MAEDSELERKAVEELLLEAKRGKTRAETMGAMGWMKCPLASTNKRFLINTIKNTLNSPKDQDQGKKPEEDQQESTPSKNREEVPPKRHRCHTYTPSFRSRRASNSPLRHRNKNQHVKDKYKKQSSK</sequence>
<accession>A0A8D0C7K5</accession>
<feature type="compositionally biased region" description="Basic residues" evidence="1">
    <location>
        <begin position="107"/>
        <end position="126"/>
    </location>
</feature>